<dbReference type="Gene3D" id="1.10.287.1080">
    <property type="entry name" value="MazG-like"/>
    <property type="match status" value="1"/>
</dbReference>
<dbReference type="SUPFAM" id="SSF101386">
    <property type="entry name" value="all-alpha NTP pyrophosphatases"/>
    <property type="match status" value="1"/>
</dbReference>
<dbReference type="CDD" id="cd11531">
    <property type="entry name" value="NTP-PPase_BsYpjD"/>
    <property type="match status" value="1"/>
</dbReference>
<dbReference type="InterPro" id="IPR004518">
    <property type="entry name" value="MazG-like_dom"/>
</dbReference>
<dbReference type="PANTHER" id="PTHR42692">
    <property type="entry name" value="NUCLEOTIDE PYROPHOSPHOHYDROLASE"/>
    <property type="match status" value="1"/>
</dbReference>
<evidence type="ECO:0000259" key="1">
    <source>
        <dbReference type="Pfam" id="PF03819"/>
    </source>
</evidence>
<dbReference type="AlphaFoldDB" id="A0A381NWQ1"/>
<reference evidence="2" key="1">
    <citation type="submission" date="2018-05" db="EMBL/GenBank/DDBJ databases">
        <authorList>
            <person name="Lanie J.A."/>
            <person name="Ng W.-L."/>
            <person name="Kazmierczak K.M."/>
            <person name="Andrzejewski T.M."/>
            <person name="Davidsen T.M."/>
            <person name="Wayne K.J."/>
            <person name="Tettelin H."/>
            <person name="Glass J.I."/>
            <person name="Rusch D."/>
            <person name="Podicherti R."/>
            <person name="Tsui H.-C.T."/>
            <person name="Winkler M.E."/>
        </authorList>
    </citation>
    <scope>NUCLEOTIDE SEQUENCE</scope>
</reference>
<accession>A0A381NWQ1</accession>
<protein>
    <recommendedName>
        <fullName evidence="1">NTP pyrophosphohydrolase MazG-like domain-containing protein</fullName>
    </recommendedName>
</protein>
<proteinExistence type="predicted"/>
<feature type="domain" description="NTP pyrophosphohydrolase MazG-like" evidence="1">
    <location>
        <begin position="31"/>
        <end position="106"/>
    </location>
</feature>
<dbReference type="InterPro" id="IPR047046">
    <property type="entry name" value="YpjD/YvdC"/>
</dbReference>
<sequence length="112" mass="13019">MTDADARNLTAVQGRVDEWISQFEEGYWPPLANLARLMEEVGELARLVNHRFGTKPKKPDESEQEMAEELADVLFVILCMANEQGVDLDEAFDAVMEKYRRRDGDRWVRKME</sequence>
<dbReference type="Pfam" id="PF03819">
    <property type="entry name" value="MazG"/>
    <property type="match status" value="1"/>
</dbReference>
<dbReference type="PANTHER" id="PTHR42692:SF1">
    <property type="entry name" value="NUCLEOTIDE PYROPHOSPHOHYDROLASE"/>
    <property type="match status" value="1"/>
</dbReference>
<dbReference type="PIRSF" id="PIRSF029904">
    <property type="entry name" value="UCP029904_pph"/>
    <property type="match status" value="1"/>
</dbReference>
<evidence type="ECO:0000313" key="2">
    <source>
        <dbReference type="EMBL" id="SUZ58990.1"/>
    </source>
</evidence>
<dbReference type="EMBL" id="UINC01000654">
    <property type="protein sequence ID" value="SUZ58990.1"/>
    <property type="molecule type" value="Genomic_DNA"/>
</dbReference>
<organism evidence="2">
    <name type="scientific">marine metagenome</name>
    <dbReference type="NCBI Taxonomy" id="408172"/>
    <lineage>
        <taxon>unclassified sequences</taxon>
        <taxon>metagenomes</taxon>
        <taxon>ecological metagenomes</taxon>
    </lineage>
</organism>
<gene>
    <name evidence="2" type="ORF">METZ01_LOCUS11844</name>
</gene>
<name>A0A381NWQ1_9ZZZZ</name>
<dbReference type="InterPro" id="IPR012359">
    <property type="entry name" value="MazG-related_YpjD"/>
</dbReference>